<dbReference type="Proteomes" id="UP000032430">
    <property type="component" value="Chromosome I"/>
</dbReference>
<gene>
    <name evidence="7" type="ORF">LFA_3318</name>
</gene>
<dbReference type="SUPFAM" id="SSF48403">
    <property type="entry name" value="Ankyrin repeat"/>
    <property type="match status" value="1"/>
</dbReference>
<feature type="coiled-coil region" evidence="4">
    <location>
        <begin position="2017"/>
        <end position="2195"/>
    </location>
</feature>
<dbReference type="PROSITE" id="PS00108">
    <property type="entry name" value="PROTEIN_KINASE_ST"/>
    <property type="match status" value="1"/>
</dbReference>
<evidence type="ECO:0000259" key="6">
    <source>
        <dbReference type="PROSITE" id="PS50011"/>
    </source>
</evidence>
<dbReference type="Gene3D" id="1.10.510.10">
    <property type="entry name" value="Transferase(Phosphotransferase) domain 1"/>
    <property type="match status" value="1"/>
</dbReference>
<dbReference type="GO" id="GO:0007010">
    <property type="term" value="P:cytoskeleton organization"/>
    <property type="evidence" value="ECO:0007669"/>
    <property type="project" value="TreeGrafter"/>
</dbReference>
<feature type="region of interest" description="Disordered" evidence="5">
    <location>
        <begin position="3373"/>
        <end position="3446"/>
    </location>
</feature>
<dbReference type="GO" id="GO:0006997">
    <property type="term" value="P:nucleus organization"/>
    <property type="evidence" value="ECO:0007669"/>
    <property type="project" value="TreeGrafter"/>
</dbReference>
<evidence type="ECO:0000256" key="4">
    <source>
        <dbReference type="SAM" id="Coils"/>
    </source>
</evidence>
<feature type="coiled-coil region" evidence="4">
    <location>
        <begin position="3072"/>
        <end position="3201"/>
    </location>
</feature>
<feature type="domain" description="Protein kinase" evidence="6">
    <location>
        <begin position="816"/>
        <end position="1261"/>
    </location>
</feature>
<feature type="compositionally biased region" description="Basic and acidic residues" evidence="5">
    <location>
        <begin position="3426"/>
        <end position="3446"/>
    </location>
</feature>
<evidence type="ECO:0000256" key="5">
    <source>
        <dbReference type="SAM" id="MobiDB-lite"/>
    </source>
</evidence>
<dbReference type="PANTHER" id="PTHR21524:SF5">
    <property type="entry name" value="SPECTRIN REPEAT CONTAINING NUCLEAR ENVELOPE PROTEIN 2"/>
    <property type="match status" value="1"/>
</dbReference>
<keyword evidence="2 3" id="KW-0067">ATP-binding</keyword>
<organism evidence="7 8">
    <name type="scientific">Legionella fallonii LLAP-10</name>
    <dbReference type="NCBI Taxonomy" id="1212491"/>
    <lineage>
        <taxon>Bacteria</taxon>
        <taxon>Pseudomonadati</taxon>
        <taxon>Pseudomonadota</taxon>
        <taxon>Gammaproteobacteria</taxon>
        <taxon>Legionellales</taxon>
        <taxon>Legionellaceae</taxon>
        <taxon>Legionella</taxon>
    </lineage>
</organism>
<dbReference type="PANTHER" id="PTHR21524">
    <property type="entry name" value="SPECTRIN REPEAT CONTAINING NUCLEAR ENVELOPE PROTEIN 2"/>
    <property type="match status" value="1"/>
</dbReference>
<feature type="binding site" evidence="3">
    <location>
        <position position="846"/>
    </location>
    <ligand>
        <name>ATP</name>
        <dbReference type="ChEBI" id="CHEBI:30616"/>
    </ligand>
</feature>
<reference evidence="8" key="1">
    <citation type="submission" date="2014-09" db="EMBL/GenBank/DDBJ databases">
        <authorList>
            <person name="Gomez-Valero L."/>
        </authorList>
    </citation>
    <scope>NUCLEOTIDE SEQUENCE [LARGE SCALE GENOMIC DNA]</scope>
    <source>
        <strain evidence="8">ATCC700992</strain>
    </source>
</reference>
<feature type="coiled-coil region" evidence="4">
    <location>
        <begin position="68"/>
        <end position="102"/>
    </location>
</feature>
<evidence type="ECO:0000313" key="7">
    <source>
        <dbReference type="EMBL" id="CEG58650.1"/>
    </source>
</evidence>
<dbReference type="KEGG" id="lfa:LFA_3318"/>
<evidence type="ECO:0000313" key="8">
    <source>
        <dbReference type="Proteomes" id="UP000032430"/>
    </source>
</evidence>
<dbReference type="OrthoDB" id="5630217at2"/>
<sequence length="4042" mass="456879">MAYCKKFVNGINAINFSGDSAQILRATLITFAYQELMRDQEEISKGLAALPESIRDNVAANEQLNLYKAKKREALLQIETRMKALSEQYESALKHKAELNIRDEAPAFIKSLAQNFRDIKHLAYTLSDAPPAIKALQTQLYIEVLSKLERSEQEIQLKTLSLANIQDMIVQAIRLYESNPQDVQLRAQCQRLAQMGFYEIVRRDCSNVNPVADEPTKYVKYQQFINLLYSKLINVRQSTIIDNLSDYRATNGQSIGDLLAEVERKVHIGKAGDWINDEKINALKARKALFDALRFGREDRLEYAEKTKANLARDLFWARNIRDEELFTKSKGTDETFARLAQMRYLRADKLFKAEKEITAINYKYPDRLDYVKLQDLLTNIYAGAKAKNLKKGDVTARFKETGEPDIERHIEAIFNAQSSKPIVSLLANGDIEINFFNIDNDEAFRKKLVQIIGKNGGFAREIKNLMPEFIKEKAITDKIGCIPIRGKSIADIKQKLTAMELSREAKVACQAILDQVEHSINASEPSEIRSLPFSNSEELLLRQLLELYPVLKVTQVQNALNAPTLAVKSQLTTTLEGACVHVRAGRYKEALDTPGLEASLTTAYNKLSLEDPAGAPENLKPIIQKSIVIESSKRERAAKANALEEAFRSGVDVARKVEAIFLEEYRGMQETLKLKTPQEVDRMEKDIKSMAEEMTRLYGRTRNGEPALTAVEQDAYFSILKQIAGAIHPTDVSTVQFKVKHSVTGEHTVAVLNDKGILVRNVTLNIGAVKLPYSLVKPAGGEFIFSYGGSRGVIAPFEGLDEAYAGGEKKKGRLFTHSRLLGVGQYGSVKEVESLLSGLNQVIKKGYVPESDASSTFKEESRAELRTRPLTSRNDPLYRIESDLLKFISITEQERSGLISGGTQYWIENDKVRTAGKLFAKTGAPKQYQILTDRAKGDTFADTANKQLSLLPKADIAYHNPLKRKEFSEAELVQSLKDGLDLSQAIVGEAHRFATLGFSHNDIKPENFLYKRNPDGSYQVKYIDWATGGFERTYGAVSEKSAVELFTELFGPDLAEQPKPSVDGNQCSDSCGRYVIKTGQGIRYGVNPTLQILHGARNGTLPYISPKVLADDAPRVDLNTVLENSNPYMDNWALTAMIFGVCNRNAYFTLVKGRAVIDYVVPGVLDVDGKIPAGLKIVNMAKFNEFFACDKVKDKVTQESDIASKQDAVMFIPSNQREGEPLHLYRRLQNIRNVLDTPARRLVVDGPEQRIIRDIDDILISVRAAVSNGQGFNKDQLTNLLARAQHCIRAYEKLKDPGHQQALAHSEALQAIFDADDRVPLIADDLSAPVGELKRMDVLCTYPSTPTQKDKAIAILNHTIDERQLNDKFIGPRAPFETLFVECIAKGQNQILNALLAKIPRESNPTFIAQVKARGLLHYAAEQGLSDVFDNLIIALDRAGARPEDIFKLMMEEYGPSKATKTAPYVKWSADCFHIAIRNNNARQLTSILKLLPKGHGDDKVISHALHLCAVLGNKDLFTLIINKYNQLNTELTDQITPEKVLGMLFPPDDTSPYHLFLSDENTSDVTPFEQLQAKPKVSEMFLLASPPGTHAHPLLIAAQNSNYAGVKKLIKLGNDIGLSKDQATVLFTQTDDNGKNLFNYVLEQGQFPVLTEMLVEIKTKCKDPEKVLVHLLSNPHPVNPLRNFLTSEKNEVLQFRILNQLFNEISPDFRAPELQLYRMVALLVNEEWLLEKANNANSHPALRELLHNDKLSTENKVALFKKLADDAPRDSVAKAFYSQLLIELTPRDLVIAPPVSLDVPVDVMQEVAIQRQDLSHAIKALASERDSLSKLTKSIRNLEGEFEQLTRHKDELSLSLEAERERSRMAAAEVSSTKKHLEEAMRRSSELEEAIHREHIEHAEEIGRLNGQIKLGGLKAEEAQNELVKARADHEKELERLRQELAQSERLRLGLEERIKQQEREYEKLQRQSEALGKTNTELSDQVGSLESRVEELTGLQVSLTKQLDAERAASALARKGLEETKETLQQAVLDSERLRIEISELTQAHQNKVRELEEDKVHGTELLAEERLSHQSALEALQSKVHLADQSREELRSRLELQADELRQGELRVKDLLGQIHDWSERHKSLDSDLSLARGEADELRKQMVVQEALLEQTKEQSHEHLTALQLLQVAHEKLQRQSEALGKTNTELSDQVGSLESRVEELTGLQVSLTKQLDAERAASALARKGLEETKETLQQAVLDSERLRIEISELTQAHQNKVRELEEDKVHGTELLAEERLSHQSALEALQSKVHLADQSREELRGRLELQADELRQGELRVKDLLGQIHDWSERHKSLDSDLSLARGEADELRKQMVVQGALLEQTKEQSHEHLTALQLLQVAHEKLQRQSEALGKTNTELSDQVGSLESRVEELTGLQVSLTKQLDAERAASALARKGLEETKETLQQAVLDSERLRIEISELTQAHQNKVRELEEDKVHGTELLAEERLSHQSALEALQSKVHLADQSREELRSRLELQADELRQGELRVKDLLGQIHDWSERHKSLDSDLSLARGEADELRKQMVVQGALLEQTKEQSHEHLTALQLLQVAHEKLQRQSEALGKTNTELSDQVGSLESRVEELTGLQVSLTKQLDAERAASALARKGLEETKETLQQAVLDSERLRIEISELTQAHQNKVRELEEDKVHGTELLAEERLSHQSALEALQSKVHLADQSREELRSRLELQADELRQGELRVKDLLGQIHDWSERHKSLDSDLSLARGEADELRKQMVVQGALLEQTKEQSHEHLTALQLLQVAHEKLQRQSEALGKTNTELSDQVGSLESRVEELTGLQVSLTKQLDAERAASALARKGLEETKETLQQAVLDSERLRIEISELTQAHQNKVRELEEDKVHGTELLAEERLSHQSALEALQSKVHLADQSREELRSRLELQADELRQGELRVKDLLGQIHDWSERHKSLDSDLSLARGEADELRKQMVVQGALLEQTKEQSHEHLTALQLLQVAHEKLQRQSEALGKTNTELSDQVGSLESRVEELTGLQVSLTKQLDAERAASALARKGLEETKETLQQAVLDSERLRIEISELTQAHQNKVRELEEDKVHGTELLAEERLSHQSALEALQSKVHLADQSREELRSRLELQADELRQGELRVKDLLGQIHDWSERHKSLDSDLSLARGEADELRKQMVVQGALLEQTKEQSHEHLTALQLLQVAHEKLQRQSELLGNTNSELLGKVENLEQSIRIKDLELDRIRQEDARQRSLVTEKDKEILKLRDTLKQVAQQKAVLALKEEIAEIDDLDELRFIASAKDTEDLYNRTKLKRRDEIDALYDEEAVGEVADFASARLTALQDKAPPLRDKVDRDVEVPVDHKEKDKPRLKRKGDESDHGVREAEDENEVEDVEDKSRLKRKHDEIDHGITDEESVKDKDREEDAVLEIEQEEASERRELRALENNVLKKMDLVDNPDLLKAIEDAEDAGALVDALKDIGVDEEDAHRLAADEESFERLKSAARDRRSGHVDALKALLDEVKRSKDYELLQLVKLAGNKKDLLNAKTEFSSLNPKHLRALLDVEKDIREIAKAARTRIVQLENIRANENTKILSGESQWRALQNYNEDRLRSVMEKIEPLNEVRNELVALSQTPMVWINPAFQGSAKEYALELEAYFEKLSEGCDQLVPYLDRQRCDIREFLGGLPTEDDLESKPYKREVLAYRETLNRVLRRIEDELRVQLPVQRLFKGNEEKKNLLTHHGVLNIVKQAKQDRKDIQQDTAVYQITAADHLLKDKRNYLERVAAGRPVKPGEETSIEVYEDEHARPYKMTNRVQPHCFREHTVSTNQRVVGRFIEERIPRSDRVKAKIKLSVANFPDASDPDARAAYSMAMVTQLIASLKKPPSAKNPIILRGVNQEQLQCLWTAAMIISERSQHLKLEEGAIKIATTHFNPADEMEPGSNTYKADSCYKTTFEHCARLDQMITNLDQLAEDKFGHKEEHAKVRGDSGKVASLFKNKMKATLEDIKEDNQKNAPPIS</sequence>
<protein>
    <recommendedName>
        <fullName evidence="6">Protein kinase domain-containing protein</fullName>
    </recommendedName>
</protein>
<feature type="compositionally biased region" description="Acidic residues" evidence="5">
    <location>
        <begin position="3408"/>
        <end position="3418"/>
    </location>
</feature>
<dbReference type="RefSeq" id="WP_045096923.1">
    <property type="nucleotide sequence ID" value="NZ_LN614827.1"/>
</dbReference>
<dbReference type="InterPro" id="IPR000719">
    <property type="entry name" value="Prot_kinase_dom"/>
</dbReference>
<dbReference type="PROSITE" id="PS00107">
    <property type="entry name" value="PROTEIN_KINASE_ATP"/>
    <property type="match status" value="1"/>
</dbReference>
<evidence type="ECO:0000256" key="1">
    <source>
        <dbReference type="ARBA" id="ARBA00022741"/>
    </source>
</evidence>
<evidence type="ECO:0000256" key="2">
    <source>
        <dbReference type="ARBA" id="ARBA00022840"/>
    </source>
</evidence>
<dbReference type="EMBL" id="LN614827">
    <property type="protein sequence ID" value="CEG58650.1"/>
    <property type="molecule type" value="Genomic_DNA"/>
</dbReference>
<feature type="compositionally biased region" description="Basic and acidic residues" evidence="5">
    <location>
        <begin position="3373"/>
        <end position="3407"/>
    </location>
</feature>
<feature type="coiled-coil region" evidence="4">
    <location>
        <begin position="1823"/>
        <end position="1984"/>
    </location>
</feature>
<dbReference type="STRING" id="1212491.LFA_3318"/>
<feature type="coiled-coil region" evidence="4">
    <location>
        <begin position="2439"/>
        <end position="2568"/>
    </location>
</feature>
<feature type="coiled-coil region" evidence="4">
    <location>
        <begin position="2228"/>
        <end position="2308"/>
    </location>
</feature>
<keyword evidence="4" id="KW-0175">Coiled coil</keyword>
<accession>A0A098GB08</accession>
<dbReference type="PROSITE" id="PS50011">
    <property type="entry name" value="PROTEIN_KINASE_DOM"/>
    <property type="match status" value="1"/>
</dbReference>
<dbReference type="GO" id="GO:0004672">
    <property type="term" value="F:protein kinase activity"/>
    <property type="evidence" value="ECO:0007669"/>
    <property type="project" value="InterPro"/>
</dbReference>
<dbReference type="InterPro" id="IPR011009">
    <property type="entry name" value="Kinase-like_dom_sf"/>
</dbReference>
<dbReference type="InterPro" id="IPR017441">
    <property type="entry name" value="Protein_kinase_ATP_BS"/>
</dbReference>
<dbReference type="SUPFAM" id="SSF56112">
    <property type="entry name" value="Protein kinase-like (PK-like)"/>
    <property type="match status" value="1"/>
</dbReference>
<dbReference type="InterPro" id="IPR036770">
    <property type="entry name" value="Ankyrin_rpt-contain_sf"/>
</dbReference>
<feature type="coiled-coil region" evidence="4">
    <location>
        <begin position="2650"/>
        <end position="2779"/>
    </location>
</feature>
<dbReference type="GO" id="GO:0005524">
    <property type="term" value="F:ATP binding"/>
    <property type="evidence" value="ECO:0007669"/>
    <property type="project" value="UniProtKB-UniRule"/>
</dbReference>
<name>A0A098GB08_9GAMM</name>
<evidence type="ECO:0000256" key="3">
    <source>
        <dbReference type="PROSITE-ProRule" id="PRU10141"/>
    </source>
</evidence>
<dbReference type="HOGENOM" id="CLU_223853_0_0_6"/>
<keyword evidence="1 3" id="KW-0547">Nucleotide-binding</keyword>
<dbReference type="GO" id="GO:0048471">
    <property type="term" value="C:perinuclear region of cytoplasm"/>
    <property type="evidence" value="ECO:0007669"/>
    <property type="project" value="TreeGrafter"/>
</dbReference>
<feature type="coiled-coil region" evidence="4">
    <location>
        <begin position="2861"/>
        <end position="2990"/>
    </location>
</feature>
<dbReference type="InterPro" id="IPR008271">
    <property type="entry name" value="Ser/Thr_kinase_AS"/>
</dbReference>
<keyword evidence="8" id="KW-1185">Reference proteome</keyword>
<proteinExistence type="predicted"/>
<dbReference type="GO" id="GO:0019894">
    <property type="term" value="F:kinesin binding"/>
    <property type="evidence" value="ECO:0007669"/>
    <property type="project" value="TreeGrafter"/>
</dbReference>